<feature type="region of interest" description="Disordered" evidence="1">
    <location>
        <begin position="353"/>
        <end position="415"/>
    </location>
</feature>
<evidence type="ECO:0000256" key="1">
    <source>
        <dbReference type="SAM" id="MobiDB-lite"/>
    </source>
</evidence>
<feature type="region of interest" description="Disordered" evidence="1">
    <location>
        <begin position="303"/>
        <end position="322"/>
    </location>
</feature>
<keyword evidence="3" id="KW-1185">Reference proteome</keyword>
<feature type="compositionally biased region" description="Polar residues" evidence="1">
    <location>
        <begin position="502"/>
        <end position="514"/>
    </location>
</feature>
<evidence type="ECO:0000313" key="3">
    <source>
        <dbReference type="Proteomes" id="UP001044222"/>
    </source>
</evidence>
<dbReference type="EMBL" id="JAFIRN010000017">
    <property type="protein sequence ID" value="KAG5831799.1"/>
    <property type="molecule type" value="Genomic_DNA"/>
</dbReference>
<dbReference type="GO" id="GO:0005634">
    <property type="term" value="C:nucleus"/>
    <property type="evidence" value="ECO:0007669"/>
    <property type="project" value="TreeGrafter"/>
</dbReference>
<proteinExistence type="predicted"/>
<evidence type="ECO:0008006" key="4">
    <source>
        <dbReference type="Google" id="ProtNLM"/>
    </source>
</evidence>
<sequence length="834" mass="92997">MAFSRFQSTASGSDSYFPSYKHQSSLCGDRVRVPQHFTSPLPFPGIAPQEESSLPYTPWAAREDPYQLGECAKNRTLNDGKDCGSESDLYGLVSDILEEPDHMDADFAEESLSSLKSVWSPNSAREDSQQYFLSESKMQSNSSFPSYPEPFNQCHRQLSNKESQQKIELHQSFNGFDVKNQWLFPSSNGDTDAYSFQTQDMERVLCQEGTLVGNSFLPKNNPEADYSAVGKMGGRSDHIEGVAPSFDLQNRLNDYFFGCNAGHLTHGRVKPHRSKQFPQPEGSMLARNMQGLLVGAPDSFAMESQNRQGGQRDFDEQVPEQQSFSYPKIPTLESQVQFKKDQAGDFRELKSLNSRTKTQSPTSNYYTKAFPGSQHAEHFQPPKGFPPSFTVPAPVPNKHMDNYSLPNQHHSHQSQLGQYLNQVKQSNGNSGAPGLSKMLSHSVAEFVPQHQAERVVSCLTDYAQGDGPNIPNRAAQSQAGLNLEGFRKGGDGGQFEPDKSTMHSNLSSVGQSPQRFEGKAKPQAPPQREGDRKAGFQPDTYLDFLGRVYSSQRHTGGNFGMNASGKKQPSALFPCMYAVGDPRQNPYQLQLGIGGFPSRSVFPYGSPVTFMDLCNLLPDGEFPPFNPYFHDISGDGPFLGMAAGLRSPRLVKNRCAPTSQLHYQLEECYEQWRVLEKERKKVEAILARYYPGKRVSAVSSSALPKVPPNPSRVDRLIVDQLREQARVVSLLGKMEQLRSFPLHANIFSALDRHLEAVYVTQTRRNEEFVNSSNRQRQGAPYFGEDRDILLLAVALRDMCVSTRKCRTALWCAVQMTLPQTAPAAPEELDAPRGF</sequence>
<dbReference type="PANTHER" id="PTHR33861">
    <property type="entry name" value="PROTEIN CBG18333"/>
    <property type="match status" value="1"/>
</dbReference>
<dbReference type="GO" id="GO:0007141">
    <property type="term" value="P:male meiosis I"/>
    <property type="evidence" value="ECO:0007669"/>
    <property type="project" value="TreeGrafter"/>
</dbReference>
<feature type="compositionally biased region" description="Polar residues" evidence="1">
    <location>
        <begin position="353"/>
        <end position="366"/>
    </location>
</feature>
<reference evidence="2" key="1">
    <citation type="submission" date="2021-01" db="EMBL/GenBank/DDBJ databases">
        <title>A chromosome-scale assembly of European eel, Anguilla anguilla.</title>
        <authorList>
            <person name="Henkel C."/>
            <person name="Jong-Raadsen S.A."/>
            <person name="Dufour S."/>
            <person name="Weltzien F.-A."/>
            <person name="Palstra A.P."/>
            <person name="Pelster B."/>
            <person name="Spaink H.P."/>
            <person name="Van Den Thillart G.E."/>
            <person name="Jansen H."/>
            <person name="Zahm M."/>
            <person name="Klopp C."/>
            <person name="Cedric C."/>
            <person name="Louis A."/>
            <person name="Berthelot C."/>
            <person name="Parey E."/>
            <person name="Roest Crollius H."/>
            <person name="Montfort J."/>
            <person name="Robinson-Rechavi M."/>
            <person name="Bucao C."/>
            <person name="Bouchez O."/>
            <person name="Gislard M."/>
            <person name="Lluch J."/>
            <person name="Milhes M."/>
            <person name="Lampietro C."/>
            <person name="Lopez Roques C."/>
            <person name="Donnadieu C."/>
            <person name="Braasch I."/>
            <person name="Desvignes T."/>
            <person name="Postlethwait J."/>
            <person name="Bobe J."/>
            <person name="Guiguen Y."/>
            <person name="Dirks R."/>
        </authorList>
    </citation>
    <scope>NUCLEOTIDE SEQUENCE</scope>
    <source>
        <strain evidence="2">Tag_6206</strain>
        <tissue evidence="2">Liver</tissue>
    </source>
</reference>
<dbReference type="Pfam" id="PF15189">
    <property type="entry name" value="MEIOC"/>
    <property type="match status" value="1"/>
</dbReference>
<dbReference type="Proteomes" id="UP001044222">
    <property type="component" value="Chromosome 17"/>
</dbReference>
<accession>A0A9D3LK44</accession>
<evidence type="ECO:0000313" key="2">
    <source>
        <dbReference type="EMBL" id="KAG5831799.1"/>
    </source>
</evidence>
<dbReference type="InterPro" id="IPR027963">
    <property type="entry name" value="MEIOC"/>
</dbReference>
<feature type="region of interest" description="Disordered" evidence="1">
    <location>
        <begin position="483"/>
        <end position="536"/>
    </location>
</feature>
<organism evidence="2 3">
    <name type="scientific">Anguilla anguilla</name>
    <name type="common">European freshwater eel</name>
    <name type="synonym">Muraena anguilla</name>
    <dbReference type="NCBI Taxonomy" id="7936"/>
    <lineage>
        <taxon>Eukaryota</taxon>
        <taxon>Metazoa</taxon>
        <taxon>Chordata</taxon>
        <taxon>Craniata</taxon>
        <taxon>Vertebrata</taxon>
        <taxon>Euteleostomi</taxon>
        <taxon>Actinopterygii</taxon>
        <taxon>Neopterygii</taxon>
        <taxon>Teleostei</taxon>
        <taxon>Anguilliformes</taxon>
        <taxon>Anguillidae</taxon>
        <taxon>Anguilla</taxon>
    </lineage>
</organism>
<dbReference type="GO" id="GO:0048255">
    <property type="term" value="P:mRNA stabilization"/>
    <property type="evidence" value="ECO:0007669"/>
    <property type="project" value="TreeGrafter"/>
</dbReference>
<dbReference type="AlphaFoldDB" id="A0A9D3LK44"/>
<dbReference type="GO" id="GO:0005737">
    <property type="term" value="C:cytoplasm"/>
    <property type="evidence" value="ECO:0007669"/>
    <property type="project" value="TreeGrafter"/>
</dbReference>
<dbReference type="PANTHER" id="PTHR33861:SF3">
    <property type="entry name" value="MEIOSIS-SPECIFIC COILED-COIL DOMAIN-CONTAINING PROTEIN MEIOC"/>
    <property type="match status" value="1"/>
</dbReference>
<name>A0A9D3LK44_ANGAN</name>
<gene>
    <name evidence="2" type="ORF">ANANG_G00283050</name>
</gene>
<feature type="compositionally biased region" description="Polar residues" evidence="1">
    <location>
        <begin position="404"/>
        <end position="415"/>
    </location>
</feature>
<comment type="caution">
    <text evidence="2">The sequence shown here is derived from an EMBL/GenBank/DDBJ whole genome shotgun (WGS) entry which is preliminary data.</text>
</comment>
<protein>
    <recommendedName>
        <fullName evidence="4">Meiosis-specific coiled-coil domain-containing protein MEIOC</fullName>
    </recommendedName>
</protein>
<feature type="compositionally biased region" description="Basic and acidic residues" evidence="1">
    <location>
        <begin position="485"/>
        <end position="501"/>
    </location>
</feature>
<dbReference type="GO" id="GO:0007144">
    <property type="term" value="P:female meiosis I"/>
    <property type="evidence" value="ECO:0007669"/>
    <property type="project" value="TreeGrafter"/>
</dbReference>